<protein>
    <submittedName>
        <fullName evidence="1">Uncharacterized protein</fullName>
    </submittedName>
</protein>
<dbReference type="EMBL" id="FMAF01000008">
    <property type="protein sequence ID" value="SCB33867.1"/>
    <property type="molecule type" value="Genomic_DNA"/>
</dbReference>
<dbReference type="AlphaFoldDB" id="A0A1C3W1F7"/>
<dbReference type="Proteomes" id="UP000199205">
    <property type="component" value="Unassembled WGS sequence"/>
</dbReference>
<organism evidence="1 2">
    <name type="scientific">Rhizobium lusitanum</name>
    <dbReference type="NCBI Taxonomy" id="293958"/>
    <lineage>
        <taxon>Bacteria</taxon>
        <taxon>Pseudomonadati</taxon>
        <taxon>Pseudomonadota</taxon>
        <taxon>Alphaproteobacteria</taxon>
        <taxon>Hyphomicrobiales</taxon>
        <taxon>Rhizobiaceae</taxon>
        <taxon>Rhizobium/Agrobacterium group</taxon>
        <taxon>Rhizobium</taxon>
    </lineage>
</organism>
<evidence type="ECO:0000313" key="2">
    <source>
        <dbReference type="Proteomes" id="UP000199205"/>
    </source>
</evidence>
<reference evidence="1 2" key="1">
    <citation type="submission" date="2016-08" db="EMBL/GenBank/DDBJ databases">
        <authorList>
            <person name="Seilhamer J.J."/>
        </authorList>
    </citation>
    <scope>NUCLEOTIDE SEQUENCE [LARGE SCALE GENOMIC DNA]</scope>
    <source>
        <strain evidence="1 2">P1-7</strain>
    </source>
</reference>
<name>A0A1C3W1F7_9HYPH</name>
<sequence>MTAISTSLKKKTRRPTLRIRDVNATLEALKRNGMTPTALDTLPDGTFRWHFTPPAQEDGDELDRELAEFDRKHGYS</sequence>
<proteinExistence type="predicted"/>
<gene>
    <name evidence="1" type="ORF">GA0061101_1088</name>
</gene>
<dbReference type="OrthoDB" id="8410584at2"/>
<dbReference type="RefSeq" id="WP_092574382.1">
    <property type="nucleotide sequence ID" value="NZ_FMAF01000008.1"/>
</dbReference>
<accession>A0A1C3W1F7</accession>
<evidence type="ECO:0000313" key="1">
    <source>
        <dbReference type="EMBL" id="SCB33867.1"/>
    </source>
</evidence>